<organism evidence="2">
    <name type="scientific">freshwater metagenome</name>
    <dbReference type="NCBI Taxonomy" id="449393"/>
    <lineage>
        <taxon>unclassified sequences</taxon>
        <taxon>metagenomes</taxon>
        <taxon>ecological metagenomes</taxon>
    </lineage>
</organism>
<protein>
    <submittedName>
        <fullName evidence="2">Unannotated protein</fullName>
    </submittedName>
</protein>
<dbReference type="SMART" id="SM00464">
    <property type="entry name" value="LON"/>
    <property type="match status" value="1"/>
</dbReference>
<proteinExistence type="predicted"/>
<evidence type="ECO:0000313" key="3">
    <source>
        <dbReference type="EMBL" id="CAB4810762.1"/>
    </source>
</evidence>
<dbReference type="InterPro" id="IPR003111">
    <property type="entry name" value="Lon_prtase_N"/>
</dbReference>
<dbReference type="PANTHER" id="PTHR46732:SF8">
    <property type="entry name" value="ATP-DEPENDENT PROTEASE LA (LON) DOMAIN PROTEIN"/>
    <property type="match status" value="1"/>
</dbReference>
<dbReference type="AlphaFoldDB" id="A0A6J6P9S0"/>
<dbReference type="EMBL" id="CAFBOG010000107">
    <property type="protein sequence ID" value="CAB4984095.1"/>
    <property type="molecule type" value="Genomic_DNA"/>
</dbReference>
<evidence type="ECO:0000313" key="2">
    <source>
        <dbReference type="EMBL" id="CAB4693325.1"/>
    </source>
</evidence>
<evidence type="ECO:0000313" key="6">
    <source>
        <dbReference type="EMBL" id="CAB5064474.1"/>
    </source>
</evidence>
<dbReference type="EMBL" id="CAEZXS010000046">
    <property type="protein sequence ID" value="CAB4693325.1"/>
    <property type="molecule type" value="Genomic_DNA"/>
</dbReference>
<evidence type="ECO:0000313" key="4">
    <source>
        <dbReference type="EMBL" id="CAB4984095.1"/>
    </source>
</evidence>
<dbReference type="EMBL" id="CAFAAQ010000100">
    <property type="protein sequence ID" value="CAB4810762.1"/>
    <property type="molecule type" value="Genomic_DNA"/>
</dbReference>
<dbReference type="EMBL" id="CAFBPW010000031">
    <property type="protein sequence ID" value="CAB5029087.1"/>
    <property type="molecule type" value="Genomic_DNA"/>
</dbReference>
<dbReference type="Pfam" id="PF02190">
    <property type="entry name" value="LON_substr_bdg"/>
    <property type="match status" value="1"/>
</dbReference>
<dbReference type="InterPro" id="IPR046336">
    <property type="entry name" value="Lon_prtase_N_sf"/>
</dbReference>
<dbReference type="EMBL" id="CAFBQW010000044">
    <property type="protein sequence ID" value="CAB5064474.1"/>
    <property type="molecule type" value="Genomic_DNA"/>
</dbReference>
<dbReference type="SUPFAM" id="SSF88697">
    <property type="entry name" value="PUA domain-like"/>
    <property type="match status" value="1"/>
</dbReference>
<evidence type="ECO:0000259" key="1">
    <source>
        <dbReference type="PROSITE" id="PS51787"/>
    </source>
</evidence>
<name>A0A6J6P9S0_9ZZZZ</name>
<reference evidence="2" key="1">
    <citation type="submission" date="2020-05" db="EMBL/GenBank/DDBJ databases">
        <authorList>
            <person name="Chiriac C."/>
            <person name="Salcher M."/>
            <person name="Ghai R."/>
            <person name="Kavagutti S V."/>
        </authorList>
    </citation>
    <scope>NUCLEOTIDE SEQUENCE</scope>
</reference>
<dbReference type="PANTHER" id="PTHR46732">
    <property type="entry name" value="ATP-DEPENDENT PROTEASE LA (LON) DOMAIN PROTEIN"/>
    <property type="match status" value="1"/>
</dbReference>
<sequence length="227" mass="24874">MTQEPAGESSPKNSDQAFEPLDLPMFPLGSVLLPGMGLPLHVFEPRYRVMMYDLQQSNSQEFGVVLIERGSEVGGGDTRGQVGCRAAIAQAEEQPDGSWVLIAVGTERIKLLAWLPEDPYPRASVVPWPDLRTEQQLDDALIEGAERVARRVAALAVEMGAQGLLADCQLSADPSSRLYELATMAPLGALDRSRLLCTPDLPTRYELLIEMLEEQELLLQGRLAFGD</sequence>
<dbReference type="InterPro" id="IPR015947">
    <property type="entry name" value="PUA-like_sf"/>
</dbReference>
<evidence type="ECO:0000313" key="5">
    <source>
        <dbReference type="EMBL" id="CAB5029087.1"/>
    </source>
</evidence>
<dbReference type="PROSITE" id="PS51787">
    <property type="entry name" value="LON_N"/>
    <property type="match status" value="1"/>
</dbReference>
<accession>A0A6J6P9S0</accession>
<feature type="domain" description="Lon N-terminal" evidence="1">
    <location>
        <begin position="23"/>
        <end position="216"/>
    </location>
</feature>
<gene>
    <name evidence="2" type="ORF">UFOPK2582_00544</name>
    <name evidence="3" type="ORF">UFOPK3046_01138</name>
    <name evidence="4" type="ORF">UFOPK3914_01187</name>
    <name evidence="5" type="ORF">UFOPK4173_00441</name>
    <name evidence="6" type="ORF">UFOPK4354_00565</name>
</gene>
<dbReference type="Gene3D" id="2.30.130.40">
    <property type="entry name" value="LON domain-like"/>
    <property type="match status" value="1"/>
</dbReference>